<evidence type="ECO:0008006" key="5">
    <source>
        <dbReference type="Google" id="ProtNLM"/>
    </source>
</evidence>
<feature type="region of interest" description="Disordered" evidence="1">
    <location>
        <begin position="119"/>
        <end position="175"/>
    </location>
</feature>
<evidence type="ECO:0000313" key="4">
    <source>
        <dbReference type="Proteomes" id="UP001604335"/>
    </source>
</evidence>
<name>A0ABW7C8I1_9CYAN</name>
<proteinExistence type="predicted"/>
<keyword evidence="2" id="KW-0472">Membrane</keyword>
<feature type="compositionally biased region" description="Polar residues" evidence="1">
    <location>
        <begin position="141"/>
        <end position="150"/>
    </location>
</feature>
<accession>A0ABW7C8I1</accession>
<reference evidence="4" key="1">
    <citation type="journal article" date="2024" name="Algal Res.">
        <title>Biochemical, toxicological and genomic investigation of a high-biomass producing Limnothrix strain isolated from Italian shallow drinking water reservoir.</title>
        <authorList>
            <person name="Simonazzi M."/>
            <person name="Shishido T.K."/>
            <person name="Delbaje E."/>
            <person name="Wahlsten M."/>
            <person name="Fewer D.P."/>
            <person name="Sivonen K."/>
            <person name="Pezzolesi L."/>
            <person name="Pistocchi R."/>
        </authorList>
    </citation>
    <scope>NUCLEOTIDE SEQUENCE [LARGE SCALE GENOMIC DNA]</scope>
    <source>
        <strain evidence="4">LRLZ20PSL1</strain>
    </source>
</reference>
<protein>
    <recommendedName>
        <fullName evidence="5">Cell division protein FtsL</fullName>
    </recommendedName>
</protein>
<evidence type="ECO:0000256" key="2">
    <source>
        <dbReference type="SAM" id="Phobius"/>
    </source>
</evidence>
<dbReference type="EMBL" id="JAZAQF010000043">
    <property type="protein sequence ID" value="MFG3817474.1"/>
    <property type="molecule type" value="Genomic_DNA"/>
</dbReference>
<evidence type="ECO:0000256" key="1">
    <source>
        <dbReference type="SAM" id="MobiDB-lite"/>
    </source>
</evidence>
<dbReference type="RefSeq" id="WP_393011826.1">
    <property type="nucleotide sequence ID" value="NZ_JAZAQF010000043.1"/>
</dbReference>
<gene>
    <name evidence="3" type="ORF">VPK24_07475</name>
</gene>
<keyword evidence="2" id="KW-1133">Transmembrane helix</keyword>
<evidence type="ECO:0000313" key="3">
    <source>
        <dbReference type="EMBL" id="MFG3817474.1"/>
    </source>
</evidence>
<comment type="caution">
    <text evidence="3">The sequence shown here is derived from an EMBL/GenBank/DDBJ whole genome shotgun (WGS) entry which is preliminary data.</text>
</comment>
<keyword evidence="2" id="KW-0812">Transmembrane</keyword>
<organism evidence="3 4">
    <name type="scientific">Limnothrix redekei LRLZ20PSL1</name>
    <dbReference type="NCBI Taxonomy" id="3112953"/>
    <lineage>
        <taxon>Bacteria</taxon>
        <taxon>Bacillati</taxon>
        <taxon>Cyanobacteriota</taxon>
        <taxon>Cyanophyceae</taxon>
        <taxon>Pseudanabaenales</taxon>
        <taxon>Pseudanabaenaceae</taxon>
        <taxon>Limnothrix</taxon>
    </lineage>
</organism>
<sequence length="175" mass="19561">MPTARRARPDRPARSPRSSRSRVTLLSLWQSRRAARSRKVSPLPPKPPLPRPIQRLKRIQRWSAIAAMVSIALAVLVYAQTVQLQQAWTMDYRKLQSLQRQERDLRVALEVLKDKVARQAAATDSTLQPPPPKQLIFLKPANTTEASGRSPNMPAALPPATGEGQQPAEPRPIGY</sequence>
<dbReference type="Proteomes" id="UP001604335">
    <property type="component" value="Unassembled WGS sequence"/>
</dbReference>
<keyword evidence="4" id="KW-1185">Reference proteome</keyword>
<feature type="region of interest" description="Disordered" evidence="1">
    <location>
        <begin position="1"/>
        <end position="23"/>
    </location>
</feature>
<feature type="transmembrane region" description="Helical" evidence="2">
    <location>
        <begin position="59"/>
        <end position="79"/>
    </location>
</feature>